<comment type="similarity">
    <text evidence="2">Belongs to the bacterial solute-binding protein 2 family.</text>
</comment>
<dbReference type="KEGG" id="ehl:EHLA_0468"/>
<dbReference type="PANTHER" id="PTHR30036">
    <property type="entry name" value="D-XYLOSE-BINDING PERIPLASMIC PROTEIN"/>
    <property type="match status" value="1"/>
</dbReference>
<feature type="chain" id="PRO_5012967587" evidence="3">
    <location>
        <begin position="30"/>
        <end position="348"/>
    </location>
</feature>
<evidence type="ECO:0000313" key="5">
    <source>
        <dbReference type="EMBL" id="SOB71233.1"/>
    </source>
</evidence>
<dbReference type="RefSeq" id="WP_096239174.1">
    <property type="nucleotide sequence ID" value="NZ_LT907978.1"/>
</dbReference>
<comment type="subcellular location">
    <subcellularLocation>
        <location evidence="1">Cell envelope</location>
    </subcellularLocation>
</comment>
<dbReference type="InterPro" id="IPR050555">
    <property type="entry name" value="Bact_Solute-Bind_Prot2"/>
</dbReference>
<reference evidence="6" key="1">
    <citation type="submission" date="2017-09" db="EMBL/GenBank/DDBJ databases">
        <authorList>
            <person name="Shetty A S."/>
        </authorList>
    </citation>
    <scope>NUCLEOTIDE SEQUENCE [LARGE SCALE GENOMIC DNA]</scope>
</reference>
<organism evidence="5 6">
    <name type="scientific">Anaerobutyricum hallii</name>
    <dbReference type="NCBI Taxonomy" id="39488"/>
    <lineage>
        <taxon>Bacteria</taxon>
        <taxon>Bacillati</taxon>
        <taxon>Bacillota</taxon>
        <taxon>Clostridia</taxon>
        <taxon>Lachnospirales</taxon>
        <taxon>Lachnospiraceae</taxon>
        <taxon>Anaerobutyricum</taxon>
    </lineage>
</organism>
<feature type="domain" description="Periplasmic binding protein" evidence="4">
    <location>
        <begin position="58"/>
        <end position="323"/>
    </location>
</feature>
<evidence type="ECO:0000313" key="6">
    <source>
        <dbReference type="Proteomes" id="UP000217549"/>
    </source>
</evidence>
<evidence type="ECO:0000256" key="1">
    <source>
        <dbReference type="ARBA" id="ARBA00004196"/>
    </source>
</evidence>
<keyword evidence="6" id="KW-1185">Reference proteome</keyword>
<dbReference type="SUPFAM" id="SSF53822">
    <property type="entry name" value="Periplasmic binding protein-like I"/>
    <property type="match status" value="1"/>
</dbReference>
<dbReference type="Proteomes" id="UP000217549">
    <property type="component" value="Chromosome I"/>
</dbReference>
<feature type="signal peptide" evidence="3">
    <location>
        <begin position="1"/>
        <end position="29"/>
    </location>
</feature>
<dbReference type="GO" id="GO:0030288">
    <property type="term" value="C:outer membrane-bounded periplasmic space"/>
    <property type="evidence" value="ECO:0007669"/>
    <property type="project" value="TreeGrafter"/>
</dbReference>
<dbReference type="PROSITE" id="PS51257">
    <property type="entry name" value="PROKAR_LIPOPROTEIN"/>
    <property type="match status" value="1"/>
</dbReference>
<dbReference type="CDD" id="cd20008">
    <property type="entry name" value="PBP1_ABC_sugar_binding-like"/>
    <property type="match status" value="1"/>
</dbReference>
<keyword evidence="3" id="KW-0732">Signal</keyword>
<proteinExistence type="inferred from homology"/>
<evidence type="ECO:0000259" key="4">
    <source>
        <dbReference type="Pfam" id="PF13407"/>
    </source>
</evidence>
<protein>
    <submittedName>
        <fullName evidence="5">Periplasmic binding protein domain</fullName>
    </submittedName>
</protein>
<dbReference type="GO" id="GO:0030246">
    <property type="term" value="F:carbohydrate binding"/>
    <property type="evidence" value="ECO:0007669"/>
    <property type="project" value="TreeGrafter"/>
</dbReference>
<accession>A0A285PNL6</accession>
<evidence type="ECO:0000256" key="3">
    <source>
        <dbReference type="SAM" id="SignalP"/>
    </source>
</evidence>
<gene>
    <name evidence="5" type="ORF">EHLA_0468</name>
</gene>
<dbReference type="AlphaFoldDB" id="A0A285PNL6"/>
<name>A0A285PNL6_9FIRM</name>
<evidence type="ECO:0000256" key="2">
    <source>
        <dbReference type="ARBA" id="ARBA00007639"/>
    </source>
</evidence>
<dbReference type="Gene3D" id="3.40.50.2300">
    <property type="match status" value="2"/>
</dbReference>
<dbReference type="InterPro" id="IPR028082">
    <property type="entry name" value="Peripla_BP_I"/>
</dbReference>
<dbReference type="Pfam" id="PF13407">
    <property type="entry name" value="Peripla_BP_4"/>
    <property type="match status" value="1"/>
</dbReference>
<sequence length="348" mass="38153">MKCRKTKIYMLCVILLFSFLLSGCLSSSAAEKNADGTQGESAPVEYRCISNPESKKKIYVILKNYHGAYWKTVIEGVEKAAQEVDAAIYLGGIDNETDISGQIRLMNEAIEQGADGILLAPANSNSLVESCEKAKKKNVSVVLIDSSINSTEFDACYMTDNIDAGKMAAKEMIKLLQDAGNSPTQPLEVGVLLSADTSQAMVNRVSGFLEAWTQYAPSQWDIAKDIFLNGGDIEKAQADAADLLEKNKNIKGFYGCNNTSTIGIAKTLVKEKRTDIVMVGFDMAKETQQFIQDADYQGVSLLQKQDQMGYLGIHSLVSLIKGERLEQKFFDTGVIMVNSYYLMEKGVS</sequence>
<dbReference type="PANTHER" id="PTHR30036:SF7">
    <property type="entry name" value="ABC TRANSPORTER PERIPLASMIC-BINDING PROTEIN YPHF"/>
    <property type="match status" value="1"/>
</dbReference>
<dbReference type="InterPro" id="IPR025997">
    <property type="entry name" value="SBP_2_dom"/>
</dbReference>
<dbReference type="EMBL" id="LT907978">
    <property type="protein sequence ID" value="SOB71233.1"/>
    <property type="molecule type" value="Genomic_DNA"/>
</dbReference>